<dbReference type="Pfam" id="PF03018">
    <property type="entry name" value="Dirigent"/>
    <property type="match status" value="1"/>
</dbReference>
<comment type="similarity">
    <text evidence="1">Belongs to the plant dirigent protein family.</text>
</comment>
<dbReference type="InterPro" id="IPR004265">
    <property type="entry name" value="Dirigent"/>
</dbReference>
<dbReference type="PANTHER" id="PTHR21495">
    <property type="entry name" value="NUCLEOPORIN-RELATED"/>
    <property type="match status" value="1"/>
</dbReference>
<keyword evidence="1" id="KW-0964">Secreted</keyword>
<keyword evidence="1" id="KW-0052">Apoplast</keyword>
<evidence type="ECO:0000256" key="2">
    <source>
        <dbReference type="SAM" id="MobiDB-lite"/>
    </source>
</evidence>
<dbReference type="Proteomes" id="UP000734854">
    <property type="component" value="Unassembled WGS sequence"/>
</dbReference>
<name>A0A8J5FYE9_ZINOF</name>
<protein>
    <recommendedName>
        <fullName evidence="1">Dirigent protein</fullName>
    </recommendedName>
</protein>
<accession>A0A8J5FYE9</accession>
<evidence type="ECO:0000256" key="1">
    <source>
        <dbReference type="RuleBase" id="RU363099"/>
    </source>
</evidence>
<organism evidence="3 4">
    <name type="scientific">Zingiber officinale</name>
    <name type="common">Ginger</name>
    <name type="synonym">Amomum zingiber</name>
    <dbReference type="NCBI Taxonomy" id="94328"/>
    <lineage>
        <taxon>Eukaryota</taxon>
        <taxon>Viridiplantae</taxon>
        <taxon>Streptophyta</taxon>
        <taxon>Embryophyta</taxon>
        <taxon>Tracheophyta</taxon>
        <taxon>Spermatophyta</taxon>
        <taxon>Magnoliopsida</taxon>
        <taxon>Liliopsida</taxon>
        <taxon>Zingiberales</taxon>
        <taxon>Zingiberaceae</taxon>
        <taxon>Zingiber</taxon>
    </lineage>
</organism>
<comment type="caution">
    <text evidence="3">The sequence shown here is derived from an EMBL/GenBank/DDBJ whole genome shotgun (WGS) entry which is preliminary data.</text>
</comment>
<comment type="subcellular location">
    <subcellularLocation>
        <location evidence="1">Secreted</location>
        <location evidence="1">Extracellular space</location>
        <location evidence="1">Apoplast</location>
    </subcellularLocation>
</comment>
<evidence type="ECO:0000313" key="3">
    <source>
        <dbReference type="EMBL" id="KAG6495217.1"/>
    </source>
</evidence>
<dbReference type="EMBL" id="JACMSC010000012">
    <property type="protein sequence ID" value="KAG6495217.1"/>
    <property type="molecule type" value="Genomic_DNA"/>
</dbReference>
<proteinExistence type="inferred from homology"/>
<sequence>MVYAVELRREAPYGNGFGNIIVFDNVLRETAEPASPAIGMEQGFGVGSSLAQNSGLTMLELVFTAGRYGRSSLSVFEVAPCVGRRGRSRLALAAREMSCLSLATVGGHGRPREPVAGRARPREPAASRGQPWELAASCGWPREPTAGRDRLRELTAGHVGRRSQWLALPAALV</sequence>
<reference evidence="3 4" key="1">
    <citation type="submission" date="2020-08" db="EMBL/GenBank/DDBJ databases">
        <title>Plant Genome Project.</title>
        <authorList>
            <person name="Zhang R.-G."/>
        </authorList>
    </citation>
    <scope>NUCLEOTIDE SEQUENCE [LARGE SCALE GENOMIC DNA]</scope>
    <source>
        <tissue evidence="3">Rhizome</tissue>
    </source>
</reference>
<keyword evidence="4" id="KW-1185">Reference proteome</keyword>
<feature type="compositionally biased region" description="Basic and acidic residues" evidence="2">
    <location>
        <begin position="110"/>
        <end position="125"/>
    </location>
</feature>
<dbReference type="GO" id="GO:0048046">
    <property type="term" value="C:apoplast"/>
    <property type="evidence" value="ECO:0007669"/>
    <property type="project" value="UniProtKB-SubCell"/>
</dbReference>
<evidence type="ECO:0000313" key="4">
    <source>
        <dbReference type="Proteomes" id="UP000734854"/>
    </source>
</evidence>
<comment type="subunit">
    <text evidence="1">Homodimer.</text>
</comment>
<comment type="function">
    <text evidence="1">Dirigent proteins impart stereoselectivity on the phenoxy radical-coupling reaction, yielding optically active lignans from two molecules of coniferyl alcohol in the biosynthesis of lignans, flavonolignans, and alkaloids and thus plays a central role in plant secondary metabolism.</text>
</comment>
<dbReference type="AlphaFoldDB" id="A0A8J5FYE9"/>
<feature type="region of interest" description="Disordered" evidence="2">
    <location>
        <begin position="108"/>
        <end position="141"/>
    </location>
</feature>
<gene>
    <name evidence="3" type="ORF">ZIOFF_043010</name>
</gene>